<evidence type="ECO:0000313" key="3">
    <source>
        <dbReference type="Proteomes" id="UP000572212"/>
    </source>
</evidence>
<comment type="caution">
    <text evidence="2">The sequence shown here is derived from an EMBL/GenBank/DDBJ whole genome shotgun (WGS) entry which is preliminary data.</text>
</comment>
<accession>A0A841RKH3</accession>
<dbReference type="GO" id="GO:0016747">
    <property type="term" value="F:acyltransferase activity, transferring groups other than amino-acyl groups"/>
    <property type="evidence" value="ECO:0007669"/>
    <property type="project" value="InterPro"/>
</dbReference>
<dbReference type="RefSeq" id="WP_184244152.1">
    <property type="nucleotide sequence ID" value="NZ_BAAACU010000022.1"/>
</dbReference>
<organism evidence="2 3">
    <name type="scientific">Gracilibacillus halotolerans</name>
    <dbReference type="NCBI Taxonomy" id="74386"/>
    <lineage>
        <taxon>Bacteria</taxon>
        <taxon>Bacillati</taxon>
        <taxon>Bacillota</taxon>
        <taxon>Bacilli</taxon>
        <taxon>Bacillales</taxon>
        <taxon>Bacillaceae</taxon>
        <taxon>Gracilibacillus</taxon>
    </lineage>
</organism>
<dbReference type="SUPFAM" id="SSF55729">
    <property type="entry name" value="Acyl-CoA N-acyltransferases (Nat)"/>
    <property type="match status" value="1"/>
</dbReference>
<dbReference type="PROSITE" id="PS51186">
    <property type="entry name" value="GNAT"/>
    <property type="match status" value="1"/>
</dbReference>
<dbReference type="InterPro" id="IPR000182">
    <property type="entry name" value="GNAT_dom"/>
</dbReference>
<reference evidence="2 3" key="1">
    <citation type="submission" date="2020-08" db="EMBL/GenBank/DDBJ databases">
        <title>Genomic Encyclopedia of Type Strains, Phase IV (KMG-IV): sequencing the most valuable type-strain genomes for metagenomic binning, comparative biology and taxonomic classification.</title>
        <authorList>
            <person name="Goeker M."/>
        </authorList>
    </citation>
    <scope>NUCLEOTIDE SEQUENCE [LARGE SCALE GENOMIC DNA]</scope>
    <source>
        <strain evidence="2 3">DSM 11805</strain>
    </source>
</reference>
<proteinExistence type="predicted"/>
<dbReference type="Pfam" id="PF00583">
    <property type="entry name" value="Acetyltransf_1"/>
    <property type="match status" value="1"/>
</dbReference>
<dbReference type="Proteomes" id="UP000572212">
    <property type="component" value="Unassembled WGS sequence"/>
</dbReference>
<evidence type="ECO:0000259" key="1">
    <source>
        <dbReference type="PROSITE" id="PS51186"/>
    </source>
</evidence>
<protein>
    <submittedName>
        <fullName evidence="2">Riboflavin biosynthesis RibT protein</fullName>
    </submittedName>
</protein>
<dbReference type="InterPro" id="IPR016181">
    <property type="entry name" value="Acyl_CoA_acyltransferase"/>
</dbReference>
<feature type="domain" description="N-acetyltransferase" evidence="1">
    <location>
        <begin position="3"/>
        <end position="121"/>
    </location>
</feature>
<dbReference type="EMBL" id="JACHON010000001">
    <property type="protein sequence ID" value="MBB6511695.1"/>
    <property type="molecule type" value="Genomic_DNA"/>
</dbReference>
<keyword evidence="3" id="KW-1185">Reference proteome</keyword>
<sequence>MLIRFKKRFEKIAMGLLSFMPDAKEVKKLQDIIKEYEENDAWQLFLWKEDDDVLGAIGLKIDSDHKEITVQHISVDPSHRNLGIGTHMVKALSNFYDETYEIIPNEQTARFLEKCNGSSTE</sequence>
<dbReference type="Gene3D" id="3.40.630.30">
    <property type="match status" value="1"/>
</dbReference>
<dbReference type="AlphaFoldDB" id="A0A841RKH3"/>
<name>A0A841RKH3_9BACI</name>
<dbReference type="CDD" id="cd04301">
    <property type="entry name" value="NAT_SF"/>
    <property type="match status" value="1"/>
</dbReference>
<gene>
    <name evidence="2" type="ORF">GGQ92_000462</name>
</gene>
<evidence type="ECO:0000313" key="2">
    <source>
        <dbReference type="EMBL" id="MBB6511695.1"/>
    </source>
</evidence>